<dbReference type="AlphaFoldDB" id="A0A9P6H4A3"/>
<evidence type="ECO:0008006" key="4">
    <source>
        <dbReference type="Google" id="ProtNLM"/>
    </source>
</evidence>
<name>A0A9P6H4A3_9AGAM</name>
<accession>A0A9P6H4A3</accession>
<evidence type="ECO:0000313" key="2">
    <source>
        <dbReference type="EMBL" id="KAF9779213.1"/>
    </source>
</evidence>
<reference evidence="2" key="1">
    <citation type="journal article" date="2020" name="Nat. Commun.">
        <title>Large-scale genome sequencing of mycorrhizal fungi provides insights into the early evolution of symbiotic traits.</title>
        <authorList>
            <person name="Miyauchi S."/>
            <person name="Kiss E."/>
            <person name="Kuo A."/>
            <person name="Drula E."/>
            <person name="Kohler A."/>
            <person name="Sanchez-Garcia M."/>
            <person name="Morin E."/>
            <person name="Andreopoulos B."/>
            <person name="Barry K.W."/>
            <person name="Bonito G."/>
            <person name="Buee M."/>
            <person name="Carver A."/>
            <person name="Chen C."/>
            <person name="Cichocki N."/>
            <person name="Clum A."/>
            <person name="Culley D."/>
            <person name="Crous P.W."/>
            <person name="Fauchery L."/>
            <person name="Girlanda M."/>
            <person name="Hayes R.D."/>
            <person name="Keri Z."/>
            <person name="LaButti K."/>
            <person name="Lipzen A."/>
            <person name="Lombard V."/>
            <person name="Magnuson J."/>
            <person name="Maillard F."/>
            <person name="Murat C."/>
            <person name="Nolan M."/>
            <person name="Ohm R.A."/>
            <person name="Pangilinan J."/>
            <person name="Pereira M.F."/>
            <person name="Perotto S."/>
            <person name="Peter M."/>
            <person name="Pfister S."/>
            <person name="Riley R."/>
            <person name="Sitrit Y."/>
            <person name="Stielow J.B."/>
            <person name="Szollosi G."/>
            <person name="Zifcakova L."/>
            <person name="Stursova M."/>
            <person name="Spatafora J.W."/>
            <person name="Tedersoo L."/>
            <person name="Vaario L.M."/>
            <person name="Yamada A."/>
            <person name="Yan M."/>
            <person name="Wang P."/>
            <person name="Xu J."/>
            <person name="Bruns T."/>
            <person name="Baldrian P."/>
            <person name="Vilgalys R."/>
            <person name="Dunand C."/>
            <person name="Henrissat B."/>
            <person name="Grigoriev I.V."/>
            <person name="Hibbett D."/>
            <person name="Nagy L.G."/>
            <person name="Martin F.M."/>
        </authorList>
    </citation>
    <scope>NUCLEOTIDE SEQUENCE</scope>
    <source>
        <strain evidence="2">UH-Tt-Lm1</strain>
    </source>
</reference>
<evidence type="ECO:0000313" key="3">
    <source>
        <dbReference type="Proteomes" id="UP000736335"/>
    </source>
</evidence>
<keyword evidence="3" id="KW-1185">Reference proteome</keyword>
<evidence type="ECO:0000256" key="1">
    <source>
        <dbReference type="SAM" id="MobiDB-lite"/>
    </source>
</evidence>
<reference evidence="2" key="2">
    <citation type="submission" date="2020-11" db="EMBL/GenBank/DDBJ databases">
        <authorList>
            <consortium name="DOE Joint Genome Institute"/>
            <person name="Kuo A."/>
            <person name="Miyauchi S."/>
            <person name="Kiss E."/>
            <person name="Drula E."/>
            <person name="Kohler A."/>
            <person name="Sanchez-Garcia M."/>
            <person name="Andreopoulos B."/>
            <person name="Barry K.W."/>
            <person name="Bonito G."/>
            <person name="Buee M."/>
            <person name="Carver A."/>
            <person name="Chen C."/>
            <person name="Cichocki N."/>
            <person name="Clum A."/>
            <person name="Culley D."/>
            <person name="Crous P.W."/>
            <person name="Fauchery L."/>
            <person name="Girlanda M."/>
            <person name="Hayes R."/>
            <person name="Keri Z."/>
            <person name="Labutti K."/>
            <person name="Lipzen A."/>
            <person name="Lombard V."/>
            <person name="Magnuson J."/>
            <person name="Maillard F."/>
            <person name="Morin E."/>
            <person name="Murat C."/>
            <person name="Nolan M."/>
            <person name="Ohm R."/>
            <person name="Pangilinan J."/>
            <person name="Pereira M."/>
            <person name="Perotto S."/>
            <person name="Peter M."/>
            <person name="Riley R."/>
            <person name="Sitrit Y."/>
            <person name="Stielow B."/>
            <person name="Szollosi G."/>
            <person name="Zifcakova L."/>
            <person name="Stursova M."/>
            <person name="Spatafora J.W."/>
            <person name="Tedersoo L."/>
            <person name="Vaario L.-M."/>
            <person name="Yamada A."/>
            <person name="Yan M."/>
            <person name="Wang P."/>
            <person name="Xu J."/>
            <person name="Bruns T."/>
            <person name="Baldrian P."/>
            <person name="Vilgalys R."/>
            <person name="Henrissat B."/>
            <person name="Grigoriev I.V."/>
            <person name="Hibbett D."/>
            <person name="Nagy L.G."/>
            <person name="Martin F.M."/>
        </authorList>
    </citation>
    <scope>NUCLEOTIDE SEQUENCE</scope>
    <source>
        <strain evidence="2">UH-Tt-Lm1</strain>
    </source>
</reference>
<comment type="caution">
    <text evidence="2">The sequence shown here is derived from an EMBL/GenBank/DDBJ whole genome shotgun (WGS) entry which is preliminary data.</text>
</comment>
<dbReference type="OrthoDB" id="5584477at2759"/>
<dbReference type="EMBL" id="WIUZ02000020">
    <property type="protein sequence ID" value="KAF9779213.1"/>
    <property type="molecule type" value="Genomic_DNA"/>
</dbReference>
<feature type="compositionally biased region" description="Basic and acidic residues" evidence="1">
    <location>
        <begin position="33"/>
        <end position="48"/>
    </location>
</feature>
<gene>
    <name evidence="2" type="ORF">BJ322DRAFT_448632</name>
</gene>
<proteinExistence type="predicted"/>
<organism evidence="2 3">
    <name type="scientific">Thelephora terrestris</name>
    <dbReference type="NCBI Taxonomy" id="56493"/>
    <lineage>
        <taxon>Eukaryota</taxon>
        <taxon>Fungi</taxon>
        <taxon>Dikarya</taxon>
        <taxon>Basidiomycota</taxon>
        <taxon>Agaricomycotina</taxon>
        <taxon>Agaricomycetes</taxon>
        <taxon>Thelephorales</taxon>
        <taxon>Thelephoraceae</taxon>
        <taxon>Thelephora</taxon>
    </lineage>
</organism>
<sequence length="388" mass="43918">MDDTVTIFLHGDPLYGRASLTGRSTIMVATKGDGQDRNLDSGGTKEAKSPPLEGTRVSKTGFVDGAGEAEIKNTLAEDHLIPKVLEDKNPPHSTSLYTPIRHFNCLYVNGTRVLRVITLHHPGEIKHLDEETCFFCHSGAPWDVGIERKEASGGNLAYDPVIKEEVHKELASIRLGRQKGKPGVSYDIGSVPFMALDIFDNFWYKRKAPHVYRYDAESFSWCLIFICICMGKDDQGRIHMIRPNPLSSWLRGVDSCHSSKETEWDIQTLLEDVPLHSSAKHVASMSCSHWASRFGDKPYYSISAETDDPAEIEDKNFLERFLSEPCFRGPLVEKIHEEPSDRRSFKLAFQLLLDASDWVPKSKREDFMEMMRCVLHRHKFVVSPNPLP</sequence>
<feature type="region of interest" description="Disordered" evidence="1">
    <location>
        <begin position="31"/>
        <end position="56"/>
    </location>
</feature>
<protein>
    <recommendedName>
        <fullName evidence="4">Fungal-type protein kinase domain-containing protein</fullName>
    </recommendedName>
</protein>
<dbReference type="Proteomes" id="UP000736335">
    <property type="component" value="Unassembled WGS sequence"/>
</dbReference>